<dbReference type="InterPro" id="IPR036875">
    <property type="entry name" value="Znf_CCHC_sf"/>
</dbReference>
<evidence type="ECO:0000256" key="12">
    <source>
        <dbReference type="ARBA" id="ARBA00022918"/>
    </source>
</evidence>
<evidence type="ECO:0000256" key="8">
    <source>
        <dbReference type="ARBA" id="ARBA00022801"/>
    </source>
</evidence>
<evidence type="ECO:0000256" key="19">
    <source>
        <dbReference type="SAM" id="MobiDB-lite"/>
    </source>
</evidence>
<keyword evidence="6" id="KW-0547">Nucleotide-binding</keyword>
<feature type="domain" description="CCHC-type" evidence="20">
    <location>
        <begin position="140"/>
        <end position="155"/>
    </location>
</feature>
<dbReference type="PANTHER" id="PTHR42648:SF11">
    <property type="entry name" value="TRANSPOSON TY4-P GAG-POL POLYPROTEIN"/>
    <property type="match status" value="1"/>
</dbReference>
<keyword evidence="13" id="KW-0239">DNA-directed DNA polymerase</keyword>
<dbReference type="AlphaFoldDB" id="A0A2K3NJE6"/>
<reference evidence="22 23" key="1">
    <citation type="journal article" date="2014" name="Am. J. Bot.">
        <title>Genome assembly and annotation for red clover (Trifolium pratense; Fabaceae).</title>
        <authorList>
            <person name="Istvanek J."/>
            <person name="Jaros M."/>
            <person name="Krenek A."/>
            <person name="Repkova J."/>
        </authorList>
    </citation>
    <scope>NUCLEOTIDE SEQUENCE [LARGE SCALE GENOMIC DNA]</scope>
    <source>
        <strain evidence="23">cv. Tatra</strain>
        <tissue evidence="22">Young leaves</tissue>
    </source>
</reference>
<keyword evidence="17" id="KW-0862">Zinc</keyword>
<keyword evidence="3" id="KW-0645">Protease</keyword>
<keyword evidence="2" id="KW-1188">Viral release from host cell</keyword>
<sequence>MLMENLLRSKEYWSLIEDGVIMASAGATQDQIQAANESKLKDLKELRKEFEILNMKIGESIEDYFSRTLAIVNKMTSHEQLTCSRTKNEDQKDEQEQILKVSNGGRGYGGRGENSYGRGRGRSMGRGGRGTKFNKDSVECFKCHKLGHFQANCPSWEEDNANYAQFDEEEILSMAQETKSKDPQESDTKNELWFLDSGCSNHVVGNKNWLFEYDDTFKDSVKLDDDSKMVVEGKEALAMFKKFKAMVENESKQMIQCPRTNTGGEYTSTAFNEFCDLHGIKRQLTAAYTLHQNGVSERKNRTMMNMVRCMINEKNVPKTFWPKAVNCENANEVEEHASNAHTEDMDLVVPDSEEENVIDKNGLGKRVSKKSGYLNDYETGGYETEIESNDTWELTSLPLGEKKIRVKWIYRTKYNEQGKIEKHKARLVAKGYSQQHDEEVYVEQPLGCQRHKKDVK</sequence>
<dbReference type="SUPFAM" id="SSF53098">
    <property type="entry name" value="Ribonuclease H-like"/>
    <property type="match status" value="1"/>
</dbReference>
<reference evidence="22 23" key="2">
    <citation type="journal article" date="2017" name="Front. Plant Sci.">
        <title>Gene Classification and Mining of Molecular Markers Useful in Red Clover (Trifolium pratense) Breeding.</title>
        <authorList>
            <person name="Istvanek J."/>
            <person name="Dluhosova J."/>
            <person name="Dluhos P."/>
            <person name="Patkova L."/>
            <person name="Nedelnik J."/>
            <person name="Repkova J."/>
        </authorList>
    </citation>
    <scope>NUCLEOTIDE SEQUENCE [LARGE SCALE GENOMIC DNA]</scope>
    <source>
        <strain evidence="23">cv. Tatra</strain>
        <tissue evidence="22">Young leaves</tissue>
    </source>
</reference>
<dbReference type="GO" id="GO:0008233">
    <property type="term" value="F:peptidase activity"/>
    <property type="evidence" value="ECO:0007669"/>
    <property type="project" value="UniProtKB-KW"/>
</dbReference>
<dbReference type="InterPro" id="IPR036397">
    <property type="entry name" value="RNaseH_sf"/>
</dbReference>
<keyword evidence="5" id="KW-0479">Metal-binding</keyword>
<dbReference type="GO" id="GO:0015074">
    <property type="term" value="P:DNA integration"/>
    <property type="evidence" value="ECO:0007669"/>
    <property type="project" value="UniProtKB-KW"/>
</dbReference>
<evidence type="ECO:0000313" key="22">
    <source>
        <dbReference type="EMBL" id="PNY03165.1"/>
    </source>
</evidence>
<feature type="coiled-coil region" evidence="18">
    <location>
        <begin position="29"/>
        <end position="56"/>
    </location>
</feature>
<evidence type="ECO:0000313" key="23">
    <source>
        <dbReference type="Proteomes" id="UP000236291"/>
    </source>
</evidence>
<comment type="caution">
    <text evidence="22">The sequence shown here is derived from an EMBL/GenBank/DDBJ whole genome shotgun (WGS) entry which is preliminary data.</text>
</comment>
<keyword evidence="18" id="KW-0175">Coiled coil</keyword>
<dbReference type="PROSITE" id="PS50158">
    <property type="entry name" value="ZF_CCHC"/>
    <property type="match status" value="1"/>
</dbReference>
<organism evidence="22 23">
    <name type="scientific">Trifolium pratense</name>
    <name type="common">Red clover</name>
    <dbReference type="NCBI Taxonomy" id="57577"/>
    <lineage>
        <taxon>Eukaryota</taxon>
        <taxon>Viridiplantae</taxon>
        <taxon>Streptophyta</taxon>
        <taxon>Embryophyta</taxon>
        <taxon>Tracheophyta</taxon>
        <taxon>Spermatophyta</taxon>
        <taxon>Magnoliopsida</taxon>
        <taxon>eudicotyledons</taxon>
        <taxon>Gunneridae</taxon>
        <taxon>Pentapetalae</taxon>
        <taxon>rosids</taxon>
        <taxon>fabids</taxon>
        <taxon>Fabales</taxon>
        <taxon>Fabaceae</taxon>
        <taxon>Papilionoideae</taxon>
        <taxon>50 kb inversion clade</taxon>
        <taxon>NPAAA clade</taxon>
        <taxon>Hologalegina</taxon>
        <taxon>IRL clade</taxon>
        <taxon>Trifolieae</taxon>
        <taxon>Trifolium</taxon>
    </lineage>
</organism>
<keyword evidence="10" id="KW-0460">Magnesium</keyword>
<dbReference type="GO" id="GO:0005524">
    <property type="term" value="F:ATP binding"/>
    <property type="evidence" value="ECO:0007669"/>
    <property type="project" value="UniProtKB-KW"/>
</dbReference>
<evidence type="ECO:0000256" key="14">
    <source>
        <dbReference type="ARBA" id="ARBA00023113"/>
    </source>
</evidence>
<name>A0A2K3NJE6_TRIPR</name>
<dbReference type="GO" id="GO:0008270">
    <property type="term" value="F:zinc ion binding"/>
    <property type="evidence" value="ECO:0007669"/>
    <property type="project" value="UniProtKB-KW"/>
</dbReference>
<dbReference type="EMBL" id="ASHM01022293">
    <property type="protein sequence ID" value="PNY03165.1"/>
    <property type="molecule type" value="Genomic_DNA"/>
</dbReference>
<dbReference type="GO" id="GO:0003676">
    <property type="term" value="F:nucleic acid binding"/>
    <property type="evidence" value="ECO:0007669"/>
    <property type="project" value="InterPro"/>
</dbReference>
<keyword evidence="7" id="KW-0255">Endonuclease</keyword>
<evidence type="ECO:0000256" key="5">
    <source>
        <dbReference type="ARBA" id="ARBA00022723"/>
    </source>
</evidence>
<dbReference type="SUPFAM" id="SSF57756">
    <property type="entry name" value="Retrovirus zinc finger-like domains"/>
    <property type="match status" value="1"/>
</dbReference>
<comment type="function">
    <text evidence="1">The aspartyl protease (PR) mediates the proteolytic cleavages of the Gag and Gag-Pol polyproteins after assembly of the VLP.</text>
</comment>
<evidence type="ECO:0000259" key="20">
    <source>
        <dbReference type="PROSITE" id="PS50158"/>
    </source>
</evidence>
<dbReference type="Pfam" id="PF07727">
    <property type="entry name" value="RVT_2"/>
    <property type="match status" value="1"/>
</dbReference>
<dbReference type="InterPro" id="IPR013103">
    <property type="entry name" value="RVT_2"/>
</dbReference>
<evidence type="ECO:0000259" key="21">
    <source>
        <dbReference type="PROSITE" id="PS50994"/>
    </source>
</evidence>
<dbReference type="GO" id="GO:0006310">
    <property type="term" value="P:DNA recombination"/>
    <property type="evidence" value="ECO:0007669"/>
    <property type="project" value="UniProtKB-KW"/>
</dbReference>
<keyword evidence="4" id="KW-0540">Nuclease</keyword>
<evidence type="ECO:0000256" key="3">
    <source>
        <dbReference type="ARBA" id="ARBA00022670"/>
    </source>
</evidence>
<evidence type="ECO:0000256" key="4">
    <source>
        <dbReference type="ARBA" id="ARBA00022722"/>
    </source>
</evidence>
<keyword evidence="8" id="KW-0378">Hydrolase</keyword>
<evidence type="ECO:0000256" key="18">
    <source>
        <dbReference type="SAM" id="Coils"/>
    </source>
</evidence>
<keyword evidence="13" id="KW-0808">Transferase</keyword>
<keyword evidence="14" id="KW-0917">Virion maturation</keyword>
<keyword evidence="17" id="KW-0863">Zinc-finger</keyword>
<dbReference type="PANTHER" id="PTHR42648">
    <property type="entry name" value="TRANSPOSASE, PUTATIVE-RELATED"/>
    <property type="match status" value="1"/>
</dbReference>
<evidence type="ECO:0000256" key="13">
    <source>
        <dbReference type="ARBA" id="ARBA00022932"/>
    </source>
</evidence>
<keyword evidence="15" id="KW-0233">DNA recombination</keyword>
<evidence type="ECO:0000256" key="17">
    <source>
        <dbReference type="PROSITE-ProRule" id="PRU00047"/>
    </source>
</evidence>
<dbReference type="Pfam" id="PF22936">
    <property type="entry name" value="Pol_BBD"/>
    <property type="match status" value="1"/>
</dbReference>
<evidence type="ECO:0000256" key="15">
    <source>
        <dbReference type="ARBA" id="ARBA00023172"/>
    </source>
</evidence>
<accession>A0A2K3NJE6</accession>
<dbReference type="GO" id="GO:0006508">
    <property type="term" value="P:proteolysis"/>
    <property type="evidence" value="ECO:0007669"/>
    <property type="project" value="UniProtKB-KW"/>
</dbReference>
<protein>
    <submittedName>
        <fullName evidence="22">Retrovirus-related Pol polyprotein from transposon TNT 1-94</fullName>
    </submittedName>
</protein>
<evidence type="ECO:0000256" key="7">
    <source>
        <dbReference type="ARBA" id="ARBA00022759"/>
    </source>
</evidence>
<proteinExistence type="predicted"/>
<dbReference type="InterPro" id="IPR039537">
    <property type="entry name" value="Retrotran_Ty1/copia-like"/>
</dbReference>
<dbReference type="InterPro" id="IPR054722">
    <property type="entry name" value="PolX-like_BBD"/>
</dbReference>
<dbReference type="SMART" id="SM00343">
    <property type="entry name" value="ZnF_C2HC"/>
    <property type="match status" value="1"/>
</dbReference>
<keyword evidence="12" id="KW-0695">RNA-directed DNA polymerase</keyword>
<keyword evidence="16" id="KW-0511">Multifunctional enzyme</keyword>
<evidence type="ECO:0000256" key="16">
    <source>
        <dbReference type="ARBA" id="ARBA00023268"/>
    </source>
</evidence>
<dbReference type="InterPro" id="IPR001878">
    <property type="entry name" value="Znf_CCHC"/>
</dbReference>
<evidence type="ECO:0000256" key="9">
    <source>
        <dbReference type="ARBA" id="ARBA00022840"/>
    </source>
</evidence>
<dbReference type="GO" id="GO:0003964">
    <property type="term" value="F:RNA-directed DNA polymerase activity"/>
    <property type="evidence" value="ECO:0007669"/>
    <property type="project" value="UniProtKB-KW"/>
</dbReference>
<gene>
    <name evidence="22" type="ORF">L195_g026488</name>
</gene>
<evidence type="ECO:0000256" key="2">
    <source>
        <dbReference type="ARBA" id="ARBA00022612"/>
    </source>
</evidence>
<dbReference type="GO" id="GO:0004519">
    <property type="term" value="F:endonuclease activity"/>
    <property type="evidence" value="ECO:0007669"/>
    <property type="project" value="UniProtKB-KW"/>
</dbReference>
<evidence type="ECO:0000256" key="11">
    <source>
        <dbReference type="ARBA" id="ARBA00022908"/>
    </source>
</evidence>
<evidence type="ECO:0000256" key="10">
    <source>
        <dbReference type="ARBA" id="ARBA00022842"/>
    </source>
</evidence>
<feature type="region of interest" description="Disordered" evidence="19">
    <location>
        <begin position="82"/>
        <end position="129"/>
    </location>
</feature>
<dbReference type="Gene3D" id="3.30.420.10">
    <property type="entry name" value="Ribonuclease H-like superfamily/Ribonuclease H"/>
    <property type="match status" value="1"/>
</dbReference>
<evidence type="ECO:0000256" key="1">
    <source>
        <dbReference type="ARBA" id="ARBA00002180"/>
    </source>
</evidence>
<feature type="compositionally biased region" description="Basic and acidic residues" evidence="19">
    <location>
        <begin position="86"/>
        <end position="97"/>
    </location>
</feature>
<dbReference type="InterPro" id="IPR012337">
    <property type="entry name" value="RNaseH-like_sf"/>
</dbReference>
<dbReference type="InterPro" id="IPR001584">
    <property type="entry name" value="Integrase_cat-core"/>
</dbReference>
<dbReference type="STRING" id="57577.A0A2K3NJE6"/>
<dbReference type="GO" id="GO:0003887">
    <property type="term" value="F:DNA-directed DNA polymerase activity"/>
    <property type="evidence" value="ECO:0007669"/>
    <property type="project" value="UniProtKB-KW"/>
</dbReference>
<keyword evidence="11" id="KW-0229">DNA integration</keyword>
<dbReference type="PROSITE" id="PS50994">
    <property type="entry name" value="INTEGRASE"/>
    <property type="match status" value="1"/>
</dbReference>
<feature type="domain" description="Integrase catalytic" evidence="21">
    <location>
        <begin position="179"/>
        <end position="351"/>
    </location>
</feature>
<evidence type="ECO:0000256" key="6">
    <source>
        <dbReference type="ARBA" id="ARBA00022741"/>
    </source>
</evidence>
<dbReference type="Gene3D" id="4.10.60.10">
    <property type="entry name" value="Zinc finger, CCHC-type"/>
    <property type="match status" value="1"/>
</dbReference>
<keyword evidence="13" id="KW-0548">Nucleotidyltransferase</keyword>
<keyword evidence="9" id="KW-0067">ATP-binding</keyword>
<dbReference type="Proteomes" id="UP000236291">
    <property type="component" value="Unassembled WGS sequence"/>
</dbReference>